<proteinExistence type="predicted"/>
<reference evidence="2 3" key="1">
    <citation type="submission" date="2024-01" db="EMBL/GenBank/DDBJ databases">
        <title>Genome assemblies of Stephania.</title>
        <authorList>
            <person name="Yang L."/>
        </authorList>
    </citation>
    <scope>NUCLEOTIDE SEQUENCE [LARGE SCALE GENOMIC DNA]</scope>
    <source>
        <strain evidence="2">YNDBR</strain>
        <tissue evidence="2">Leaf</tissue>
    </source>
</reference>
<feature type="transmembrane region" description="Helical" evidence="1">
    <location>
        <begin position="260"/>
        <end position="278"/>
    </location>
</feature>
<accession>A0AAP0NUN5</accession>
<dbReference type="EMBL" id="JBBNAF010000008">
    <property type="protein sequence ID" value="KAK9120442.1"/>
    <property type="molecule type" value="Genomic_DNA"/>
</dbReference>
<comment type="caution">
    <text evidence="2">The sequence shown here is derived from an EMBL/GenBank/DDBJ whole genome shotgun (WGS) entry which is preliminary data.</text>
</comment>
<evidence type="ECO:0000313" key="3">
    <source>
        <dbReference type="Proteomes" id="UP001420932"/>
    </source>
</evidence>
<evidence type="ECO:0000256" key="1">
    <source>
        <dbReference type="SAM" id="Phobius"/>
    </source>
</evidence>
<sequence length="411" mass="46433">MEARLDDMETRVDRIQEESFEKISAIEVSIGELKSRFGSSGNQGASIVDDPDLEKQHSFDFKSAVNSEIRKVTSQIEAPLVQLLDPPDLKPGKVLQTSMASISFLFYASMNQIKDSKGTKNLDPPDLFMLRKGLIEIYSLVLSSDDLFAALPLPPWPPPRPPSWLLHRVHHYCHAHVDNMSLNVYCWWWFLSLRLAHVFRPFENHPTEITSSSLLGVLFCIPLVSNTIPHTLVTLIFGPHFKTCDFCNWFRHMGSYPGTLVLYGVFTLLSVLIFRVTFHDLTIRCKLGNNNPSLVIGDCILMKSSLSFTPWMDPFLVAIRLGFFAPIFSLALIKDIGGVEYVQFVFHRTGLALLLVDLEVVHADKRHGYWGVTCPIQTFDFLVVMRLTSFGVSSLFNLWSSESGFLFLGLG</sequence>
<organism evidence="2 3">
    <name type="scientific">Stephania yunnanensis</name>
    <dbReference type="NCBI Taxonomy" id="152371"/>
    <lineage>
        <taxon>Eukaryota</taxon>
        <taxon>Viridiplantae</taxon>
        <taxon>Streptophyta</taxon>
        <taxon>Embryophyta</taxon>
        <taxon>Tracheophyta</taxon>
        <taxon>Spermatophyta</taxon>
        <taxon>Magnoliopsida</taxon>
        <taxon>Ranunculales</taxon>
        <taxon>Menispermaceae</taxon>
        <taxon>Menispermoideae</taxon>
        <taxon>Cissampelideae</taxon>
        <taxon>Stephania</taxon>
    </lineage>
</organism>
<keyword evidence="1" id="KW-0472">Membrane</keyword>
<dbReference type="Proteomes" id="UP001420932">
    <property type="component" value="Unassembled WGS sequence"/>
</dbReference>
<keyword evidence="1" id="KW-1133">Transmembrane helix</keyword>
<name>A0AAP0NUN5_9MAGN</name>
<gene>
    <name evidence="2" type="ORF">Syun_018059</name>
</gene>
<protein>
    <submittedName>
        <fullName evidence="2">Uncharacterized protein</fullName>
    </submittedName>
</protein>
<evidence type="ECO:0000313" key="2">
    <source>
        <dbReference type="EMBL" id="KAK9120442.1"/>
    </source>
</evidence>
<keyword evidence="3" id="KW-1185">Reference proteome</keyword>
<keyword evidence="1" id="KW-0812">Transmembrane</keyword>
<dbReference type="AlphaFoldDB" id="A0AAP0NUN5"/>